<feature type="domain" description="Reverse transcriptase Ty1/copia-type" evidence="1">
    <location>
        <begin position="12"/>
        <end position="157"/>
    </location>
</feature>
<evidence type="ECO:0000259" key="1">
    <source>
        <dbReference type="Pfam" id="PF07727"/>
    </source>
</evidence>
<protein>
    <recommendedName>
        <fullName evidence="1">Reverse transcriptase Ty1/copia-type domain-containing protein</fullName>
    </recommendedName>
</protein>
<dbReference type="AlphaFoldDB" id="A0AAV2D9Z4"/>
<keyword evidence="3" id="KW-1185">Reference proteome</keyword>
<dbReference type="EMBL" id="OZ034815">
    <property type="protein sequence ID" value="CAL1370718.1"/>
    <property type="molecule type" value="Genomic_DNA"/>
</dbReference>
<dbReference type="InterPro" id="IPR013103">
    <property type="entry name" value="RVT_2"/>
</dbReference>
<gene>
    <name evidence="2" type="ORF">LTRI10_LOCUS12823</name>
</gene>
<proteinExistence type="predicted"/>
<sequence length="162" mass="18708">MQIEVTALEENNMCNLEYLPPGKKAIDLNWVFKIKYRPDGSVERFKAWLVAKGFTQLEEVYFCDTFAPMAKVVTICLLIAIAVSKGWPLYQLHVNNAFLHGDLEEEMYMKVPQGFDKEGDNNVCRLRKSLYGLKQASRNSYQKFTLALGSLDFSHREQIILY</sequence>
<organism evidence="2 3">
    <name type="scientific">Linum trigynum</name>
    <dbReference type="NCBI Taxonomy" id="586398"/>
    <lineage>
        <taxon>Eukaryota</taxon>
        <taxon>Viridiplantae</taxon>
        <taxon>Streptophyta</taxon>
        <taxon>Embryophyta</taxon>
        <taxon>Tracheophyta</taxon>
        <taxon>Spermatophyta</taxon>
        <taxon>Magnoliopsida</taxon>
        <taxon>eudicotyledons</taxon>
        <taxon>Gunneridae</taxon>
        <taxon>Pentapetalae</taxon>
        <taxon>rosids</taxon>
        <taxon>fabids</taxon>
        <taxon>Malpighiales</taxon>
        <taxon>Linaceae</taxon>
        <taxon>Linum</taxon>
    </lineage>
</organism>
<name>A0AAV2D9Z4_9ROSI</name>
<evidence type="ECO:0000313" key="2">
    <source>
        <dbReference type="EMBL" id="CAL1370718.1"/>
    </source>
</evidence>
<dbReference type="Pfam" id="PF07727">
    <property type="entry name" value="RVT_2"/>
    <property type="match status" value="1"/>
</dbReference>
<accession>A0AAV2D9Z4</accession>
<dbReference type="Proteomes" id="UP001497516">
    <property type="component" value="Chromosome 2"/>
</dbReference>
<reference evidence="2 3" key="1">
    <citation type="submission" date="2024-04" db="EMBL/GenBank/DDBJ databases">
        <authorList>
            <person name="Fracassetti M."/>
        </authorList>
    </citation>
    <scope>NUCLEOTIDE SEQUENCE [LARGE SCALE GENOMIC DNA]</scope>
</reference>
<evidence type="ECO:0000313" key="3">
    <source>
        <dbReference type="Proteomes" id="UP001497516"/>
    </source>
</evidence>